<name>A0A9I9E8V8_CUCME</name>
<dbReference type="Gramene" id="MELO3C030374.2.1">
    <property type="protein sequence ID" value="MELO3C030374.2.1"/>
    <property type="gene ID" value="MELO3C030374.2"/>
</dbReference>
<evidence type="ECO:0000313" key="1">
    <source>
        <dbReference type="EnsemblPlants" id="MELO3C030374.2.1"/>
    </source>
</evidence>
<protein>
    <submittedName>
        <fullName evidence="1">Uncharacterized protein</fullName>
    </submittedName>
</protein>
<accession>A0A9I9E8V8</accession>
<dbReference type="EnsemblPlants" id="MELO3C030374.2.1">
    <property type="protein sequence ID" value="MELO3C030374.2.1"/>
    <property type="gene ID" value="MELO3C030374.2"/>
</dbReference>
<organism evidence="1">
    <name type="scientific">Cucumis melo</name>
    <name type="common">Muskmelon</name>
    <dbReference type="NCBI Taxonomy" id="3656"/>
    <lineage>
        <taxon>Eukaryota</taxon>
        <taxon>Viridiplantae</taxon>
        <taxon>Streptophyta</taxon>
        <taxon>Embryophyta</taxon>
        <taxon>Tracheophyta</taxon>
        <taxon>Spermatophyta</taxon>
        <taxon>Magnoliopsida</taxon>
        <taxon>eudicotyledons</taxon>
        <taxon>Gunneridae</taxon>
        <taxon>Pentapetalae</taxon>
        <taxon>rosids</taxon>
        <taxon>fabids</taxon>
        <taxon>Cucurbitales</taxon>
        <taxon>Cucurbitaceae</taxon>
        <taxon>Benincaseae</taxon>
        <taxon>Cucumis</taxon>
    </lineage>
</organism>
<reference evidence="1" key="1">
    <citation type="submission" date="2023-03" db="UniProtKB">
        <authorList>
            <consortium name="EnsemblPlants"/>
        </authorList>
    </citation>
    <scope>IDENTIFICATION</scope>
</reference>
<dbReference type="AlphaFoldDB" id="A0A9I9E8V8"/>
<sequence length="142" mass="16407">MVFMIFMVVERNNKFHERNNLPIVCVSDATYHRVSSLVIPVKILDLLHLRSLHVLQKFQRRKNVEAVGKSLDRMNVNSWTISAMIKKQVTRGRRSHIRPYANTHFKNVLKSPKLKRLTLAVCVSNFGKEFLNGGIGFLKYGT</sequence>
<proteinExistence type="predicted"/>